<reference evidence="1 2" key="1">
    <citation type="journal article" date="2024" name="Plant Biotechnol. J.">
        <title>Genome and CRISPR/Cas9 system of a widespread forest tree (Populus alba) in the world.</title>
        <authorList>
            <person name="Liu Y.J."/>
            <person name="Jiang P.F."/>
            <person name="Han X.M."/>
            <person name="Li X.Y."/>
            <person name="Wang H.M."/>
            <person name="Wang Y.J."/>
            <person name="Wang X.X."/>
            <person name="Zeng Q.Y."/>
        </authorList>
    </citation>
    <scope>NUCLEOTIDE SEQUENCE [LARGE SCALE GENOMIC DNA]</scope>
    <source>
        <strain evidence="2">cv. PAL-ZL1</strain>
    </source>
</reference>
<comment type="caution">
    <text evidence="1">The sequence shown here is derived from an EMBL/GenBank/DDBJ whole genome shotgun (WGS) entry which is preliminary data.</text>
</comment>
<protein>
    <submittedName>
        <fullName evidence="1">Uncharacterized protein</fullName>
    </submittedName>
</protein>
<dbReference type="EMBL" id="RCHU02000006">
    <property type="protein sequence ID" value="KAL3585421.1"/>
    <property type="molecule type" value="Genomic_DNA"/>
</dbReference>
<keyword evidence="2" id="KW-1185">Reference proteome</keyword>
<dbReference type="Proteomes" id="UP000309997">
    <property type="component" value="Unassembled WGS sequence"/>
</dbReference>
<gene>
    <name evidence="1" type="ORF">D5086_012288</name>
</gene>
<sequence>MCWTLIPCRSKTIPRTIWMTCTQVMMIITYLLFASAIDGTLFAATALLGICYGVQFSIMIPTVSELFGLKHFGLFYNFMSLGNPLGAFLFSGLLAGYVYDNEAAKQQVPNLLSSSSISCLGPNCFRLTFLVLAGACGLGSILSIILTMRIRPVYEMLYAGGSFRLPQTSNH</sequence>
<evidence type="ECO:0000313" key="2">
    <source>
        <dbReference type="Proteomes" id="UP000309997"/>
    </source>
</evidence>
<accession>A0ACC4C254</accession>
<organism evidence="1 2">
    <name type="scientific">Populus alba</name>
    <name type="common">White poplar</name>
    <dbReference type="NCBI Taxonomy" id="43335"/>
    <lineage>
        <taxon>Eukaryota</taxon>
        <taxon>Viridiplantae</taxon>
        <taxon>Streptophyta</taxon>
        <taxon>Embryophyta</taxon>
        <taxon>Tracheophyta</taxon>
        <taxon>Spermatophyta</taxon>
        <taxon>Magnoliopsida</taxon>
        <taxon>eudicotyledons</taxon>
        <taxon>Gunneridae</taxon>
        <taxon>Pentapetalae</taxon>
        <taxon>rosids</taxon>
        <taxon>fabids</taxon>
        <taxon>Malpighiales</taxon>
        <taxon>Salicaceae</taxon>
        <taxon>Saliceae</taxon>
        <taxon>Populus</taxon>
    </lineage>
</organism>
<proteinExistence type="predicted"/>
<name>A0ACC4C254_POPAL</name>
<evidence type="ECO:0000313" key="1">
    <source>
        <dbReference type="EMBL" id="KAL3585421.1"/>
    </source>
</evidence>